<reference evidence="3 4" key="1">
    <citation type="submission" date="2018-01" db="EMBL/GenBank/DDBJ databases">
        <title>Metagenomic assembled genomes from two thermal pools in the Uzon Caldera, Kamchatka, Russia.</title>
        <authorList>
            <person name="Wilkins L."/>
            <person name="Ettinger C."/>
        </authorList>
    </citation>
    <scope>NUCLEOTIDE SEQUENCE [LARGE SCALE GENOMIC DNA]</scope>
    <source>
        <strain evidence="3">ZAV-07</strain>
    </source>
</reference>
<feature type="chain" id="PRO_5014430776" evidence="1">
    <location>
        <begin position="20"/>
        <end position="332"/>
    </location>
</feature>
<dbReference type="PANTHER" id="PTHR31528:SF3">
    <property type="entry name" value="THIAMINE BIOSYNTHESIS PROTEIN HI_0357-RELATED"/>
    <property type="match status" value="1"/>
</dbReference>
<dbReference type="InterPro" id="IPR015168">
    <property type="entry name" value="SsuA/THI5"/>
</dbReference>
<feature type="domain" description="SsuA/THI5-like" evidence="2">
    <location>
        <begin position="42"/>
        <end position="257"/>
    </location>
</feature>
<dbReference type="PROSITE" id="PS51257">
    <property type="entry name" value="PROKAR_LIPOPROTEIN"/>
    <property type="match status" value="1"/>
</dbReference>
<evidence type="ECO:0000313" key="4">
    <source>
        <dbReference type="Proteomes" id="UP000237040"/>
    </source>
</evidence>
<organism evidence="3 4">
    <name type="scientific">Caldisericum exile</name>
    <dbReference type="NCBI Taxonomy" id="693075"/>
    <lineage>
        <taxon>Bacteria</taxon>
        <taxon>Pseudomonadati</taxon>
        <taxon>Caldisericota/Cryosericota group</taxon>
        <taxon>Caldisericota</taxon>
        <taxon>Caldisericia</taxon>
        <taxon>Caldisericales</taxon>
        <taxon>Caldisericaceae</taxon>
        <taxon>Caldisericum</taxon>
    </lineage>
</organism>
<feature type="signal peptide" evidence="1">
    <location>
        <begin position="1"/>
        <end position="19"/>
    </location>
</feature>
<dbReference type="InterPro" id="IPR027939">
    <property type="entry name" value="NMT1/THI5"/>
</dbReference>
<gene>
    <name evidence="3" type="ORF">C0189_03850</name>
</gene>
<accession>A0A2J6WE05</accession>
<comment type="caution">
    <text evidence="3">The sequence shown here is derived from an EMBL/GenBank/DDBJ whole genome shotgun (WGS) entry which is preliminary data.</text>
</comment>
<protein>
    <submittedName>
        <fullName evidence="3">ABC transporter substrate-binding protein</fullName>
    </submittedName>
</protein>
<proteinExistence type="predicted"/>
<evidence type="ECO:0000259" key="2">
    <source>
        <dbReference type="Pfam" id="PF09084"/>
    </source>
</evidence>
<name>A0A2J6WE05_9BACT</name>
<dbReference type="AlphaFoldDB" id="A0A2J6WE05"/>
<dbReference type="PANTHER" id="PTHR31528">
    <property type="entry name" value="4-AMINO-5-HYDROXYMETHYL-2-METHYLPYRIMIDINE PHOSPHATE SYNTHASE THI11-RELATED"/>
    <property type="match status" value="1"/>
</dbReference>
<dbReference type="EMBL" id="PNIL01000056">
    <property type="protein sequence ID" value="PMP67104.1"/>
    <property type="molecule type" value="Genomic_DNA"/>
</dbReference>
<evidence type="ECO:0000313" key="3">
    <source>
        <dbReference type="EMBL" id="PMP67104.1"/>
    </source>
</evidence>
<dbReference type="Proteomes" id="UP000237040">
    <property type="component" value="Unassembled WGS sequence"/>
</dbReference>
<keyword evidence="1" id="KW-0732">Signal</keyword>
<dbReference type="SUPFAM" id="SSF53850">
    <property type="entry name" value="Periplasmic binding protein-like II"/>
    <property type="match status" value="1"/>
</dbReference>
<dbReference type="Gene3D" id="3.40.190.10">
    <property type="entry name" value="Periplasmic binding protein-like II"/>
    <property type="match status" value="2"/>
</dbReference>
<evidence type="ECO:0000256" key="1">
    <source>
        <dbReference type="SAM" id="SignalP"/>
    </source>
</evidence>
<sequence>MRKVILALLSFLLIFSSFGCSPKETKLTNLTKVTLMLDWTPNTNHTGIYVALDKGYFKERNLDVTVVQPSEVWPEQAVSGGKADFGISFQESLTQYVVNEGAPLVAISAILQHDTSGLIWLKDSGITSPKDFANKTYGGWGSAWENAIVDYVAKENGVDPSTIKKVELGVFDQITGLQKKVYDFTWVYYGWEGIDAELRGLKFDFYSLRDHIKNFDHYTPIFITSKSMIENHPEIVKAFVEAISQGYTYAAKNPDEAAKILLKYAPELDKNLVMKSQEWISPYYLDESGCFGVMKESIFRNFTDLMYNLGIIKSKVNDVNTLFTNEFLPCKK</sequence>
<dbReference type="GO" id="GO:0009228">
    <property type="term" value="P:thiamine biosynthetic process"/>
    <property type="evidence" value="ECO:0007669"/>
    <property type="project" value="InterPro"/>
</dbReference>
<dbReference type="Pfam" id="PF09084">
    <property type="entry name" value="NMT1"/>
    <property type="match status" value="1"/>
</dbReference>